<sequence>MSELKVGEIVAAFYKTGKYIGEIKEIRAQSYLVEVLAVLKHPMQGDLHHPKIVDGVFFHERKALNFKEKTNVPKQMAKRLEEPVPNYQDSLRTSLEKMKQELTEDSSAFAERSLQNLHIIEKEYSL</sequence>
<protein>
    <submittedName>
        <fullName evidence="1">Kinase</fullName>
    </submittedName>
</protein>
<dbReference type="Pfam" id="PF08810">
    <property type="entry name" value="KapB"/>
    <property type="match status" value="1"/>
</dbReference>
<accession>A0A2N0YX74</accession>
<dbReference type="Gene3D" id="2.30.30.430">
    <property type="entry name" value="Kinase associated protein B domain"/>
    <property type="match status" value="1"/>
</dbReference>
<dbReference type="Proteomes" id="UP000233375">
    <property type="component" value="Unassembled WGS sequence"/>
</dbReference>
<dbReference type="SUPFAM" id="SSF141251">
    <property type="entry name" value="Kinase-associated protein B-like"/>
    <property type="match status" value="1"/>
</dbReference>
<comment type="caution">
    <text evidence="1">The sequence shown here is derived from an EMBL/GenBank/DDBJ whole genome shotgun (WGS) entry which is preliminary data.</text>
</comment>
<dbReference type="SMART" id="SM01298">
    <property type="entry name" value="KapB"/>
    <property type="match status" value="1"/>
</dbReference>
<dbReference type="EMBL" id="PISE01000060">
    <property type="protein sequence ID" value="PKG21852.1"/>
    <property type="molecule type" value="Genomic_DNA"/>
</dbReference>
<reference evidence="1 2" key="1">
    <citation type="journal article" date="2003" name="Int. J. Syst. Evol. Microbiol.">
        <title>Bacillus nealsonii sp. nov., isolated from a spacecraft-assembly facility, whose spores are gamma-radiation resistant.</title>
        <authorList>
            <person name="Venkateswaran K."/>
            <person name="Kempf M."/>
            <person name="Chen F."/>
            <person name="Satomi M."/>
            <person name="Nicholson W."/>
            <person name="Kern R."/>
        </authorList>
    </citation>
    <scope>NUCLEOTIDE SEQUENCE [LARGE SCALE GENOMIC DNA]</scope>
    <source>
        <strain evidence="1 2">FO-92</strain>
    </source>
</reference>
<name>A0A2N0YX74_9BACI</name>
<evidence type="ECO:0000313" key="1">
    <source>
        <dbReference type="EMBL" id="PKG21852.1"/>
    </source>
</evidence>
<dbReference type="RefSeq" id="WP_101179131.1">
    <property type="nucleotide sequence ID" value="NZ_PISE01000060.1"/>
</dbReference>
<evidence type="ECO:0000313" key="2">
    <source>
        <dbReference type="Proteomes" id="UP000233375"/>
    </source>
</evidence>
<dbReference type="GO" id="GO:0016301">
    <property type="term" value="F:kinase activity"/>
    <property type="evidence" value="ECO:0007669"/>
    <property type="project" value="UniProtKB-KW"/>
</dbReference>
<gene>
    <name evidence="1" type="ORF">CWS01_20545</name>
</gene>
<organism evidence="1 2">
    <name type="scientific">Niallia nealsonii</name>
    <dbReference type="NCBI Taxonomy" id="115979"/>
    <lineage>
        <taxon>Bacteria</taxon>
        <taxon>Bacillati</taxon>
        <taxon>Bacillota</taxon>
        <taxon>Bacilli</taxon>
        <taxon>Bacillales</taxon>
        <taxon>Bacillaceae</taxon>
        <taxon>Niallia</taxon>
    </lineage>
</organism>
<dbReference type="InterPro" id="IPR038080">
    <property type="entry name" value="KapB_sf"/>
</dbReference>
<keyword evidence="1" id="KW-0808">Transferase</keyword>
<dbReference type="AlphaFoldDB" id="A0A2N0YX74"/>
<dbReference type="InterPro" id="IPR014916">
    <property type="entry name" value="KapB"/>
</dbReference>
<keyword evidence="2" id="KW-1185">Reference proteome</keyword>
<keyword evidence="1" id="KW-0418">Kinase</keyword>
<dbReference type="OrthoDB" id="2407789at2"/>
<proteinExistence type="predicted"/>